<evidence type="ECO:0000313" key="1">
    <source>
        <dbReference type="EMBL" id="ARX85270.1"/>
    </source>
</evidence>
<dbReference type="AlphaFoldDB" id="A0A1Z1WFY1"/>
<protein>
    <submittedName>
        <fullName evidence="1">Uncharacterized protein</fullName>
    </submittedName>
</protein>
<name>A0A1Z1WFY1_9ACTN</name>
<dbReference type="Proteomes" id="UP000195880">
    <property type="component" value="Chromosome"/>
</dbReference>
<reference evidence="1 2" key="1">
    <citation type="submission" date="2017-05" db="EMBL/GenBank/DDBJ databases">
        <title>Streptomyces alboflavus Genome sequencing and assembly.</title>
        <authorList>
            <person name="Wang Y."/>
            <person name="Du B."/>
            <person name="Ding Y."/>
            <person name="Liu H."/>
            <person name="Hou Q."/>
            <person name="Liu K."/>
            <person name="Wang C."/>
            <person name="Yao L."/>
        </authorList>
    </citation>
    <scope>NUCLEOTIDE SEQUENCE [LARGE SCALE GENOMIC DNA]</scope>
    <source>
        <strain evidence="1 2">MDJK44</strain>
    </source>
</reference>
<gene>
    <name evidence="1" type="ORF">SMD44_04729</name>
</gene>
<organism evidence="1 2">
    <name type="scientific">Streptomyces alboflavus</name>
    <dbReference type="NCBI Taxonomy" id="67267"/>
    <lineage>
        <taxon>Bacteria</taxon>
        <taxon>Bacillati</taxon>
        <taxon>Actinomycetota</taxon>
        <taxon>Actinomycetes</taxon>
        <taxon>Kitasatosporales</taxon>
        <taxon>Streptomycetaceae</taxon>
        <taxon>Streptomyces</taxon>
    </lineage>
</organism>
<keyword evidence="2" id="KW-1185">Reference proteome</keyword>
<dbReference type="EMBL" id="CP021748">
    <property type="protein sequence ID" value="ARX85270.1"/>
    <property type="molecule type" value="Genomic_DNA"/>
</dbReference>
<evidence type="ECO:0000313" key="2">
    <source>
        <dbReference type="Proteomes" id="UP000195880"/>
    </source>
</evidence>
<accession>A0A1Z1WFY1</accession>
<dbReference type="KEGG" id="salf:SMD44_04729"/>
<sequence>MLRRDASPYEPELCDGEFDAYAGVLTYAVRVVEDVGHRARGDSGAACDVGELRALVAAGAGSTMQ</sequence>
<proteinExistence type="predicted"/>